<reference evidence="1 2" key="1">
    <citation type="journal article" date="2015" name="MBio">
        <title>Genome-Resolved Metagenomic Analysis Reveals Roles for Candidate Phyla and Other Microbial Community Members in Biogeochemical Transformations in Oil Reservoirs.</title>
        <authorList>
            <person name="Hu P."/>
            <person name="Tom L."/>
            <person name="Singh A."/>
            <person name="Thomas B.C."/>
            <person name="Baker B.J."/>
            <person name="Piceno Y.M."/>
            <person name="Andersen G.L."/>
            <person name="Banfield J.F."/>
        </authorList>
    </citation>
    <scope>NUCLEOTIDE SEQUENCE [LARGE SCALE GENOMIC DNA]</scope>
    <source>
        <strain evidence="1">46_26</strain>
    </source>
</reference>
<dbReference type="GO" id="GO:0046872">
    <property type="term" value="F:metal ion binding"/>
    <property type="evidence" value="ECO:0007669"/>
    <property type="project" value="InterPro"/>
</dbReference>
<dbReference type="AlphaFoldDB" id="A0A117L245"/>
<dbReference type="Gene3D" id="3.40.800.10">
    <property type="entry name" value="Ureohydrolase domain"/>
    <property type="match status" value="1"/>
</dbReference>
<organism evidence="1 2">
    <name type="scientific">Thermotoga petrophila</name>
    <dbReference type="NCBI Taxonomy" id="93929"/>
    <lineage>
        <taxon>Bacteria</taxon>
        <taxon>Thermotogati</taxon>
        <taxon>Thermotogota</taxon>
        <taxon>Thermotogae</taxon>
        <taxon>Thermotogales</taxon>
        <taxon>Thermotogaceae</taxon>
        <taxon>Thermotoga</taxon>
    </lineage>
</organism>
<dbReference type="PANTHER" id="PTHR11358">
    <property type="entry name" value="ARGINASE/AGMATINASE"/>
    <property type="match status" value="1"/>
</dbReference>
<dbReference type="PANTHER" id="PTHR11358:SF41">
    <property type="entry name" value="ARGINASE"/>
    <property type="match status" value="1"/>
</dbReference>
<dbReference type="GO" id="GO:0033389">
    <property type="term" value="P:putrescine biosynthetic process from arginine, via agmatine"/>
    <property type="evidence" value="ECO:0007669"/>
    <property type="project" value="TreeGrafter"/>
</dbReference>
<evidence type="ECO:0000313" key="2">
    <source>
        <dbReference type="Proteomes" id="UP000058636"/>
    </source>
</evidence>
<dbReference type="GO" id="GO:0008783">
    <property type="term" value="F:agmatinase activity"/>
    <property type="evidence" value="ECO:0007669"/>
    <property type="project" value="TreeGrafter"/>
</dbReference>
<gene>
    <name evidence="1" type="ORF">XD57_1797</name>
</gene>
<dbReference type="InterPro" id="IPR006035">
    <property type="entry name" value="Ureohydrolase"/>
</dbReference>
<evidence type="ECO:0000313" key="1">
    <source>
        <dbReference type="EMBL" id="KUK22103.1"/>
    </source>
</evidence>
<accession>A0A117L245</accession>
<dbReference type="InterPro" id="IPR023696">
    <property type="entry name" value="Ureohydrolase_dom_sf"/>
</dbReference>
<comment type="caution">
    <text evidence="1">The sequence shown here is derived from an EMBL/GenBank/DDBJ whole genome shotgun (WGS) entry which is preliminary data.</text>
</comment>
<dbReference type="PATRIC" id="fig|93930.3.peg.1015"/>
<proteinExistence type="predicted"/>
<protein>
    <submittedName>
        <fullName evidence="1">Uncharacterized protein.1</fullName>
    </submittedName>
</protein>
<name>A0A117L245_9THEM</name>
<sequence length="240" mass="27754">MISPQIHILDFNGIYEEQRILKSLAEFVFSKKIEGIRYMVLPEKIPEIENILPSHLGVTFLGDGEFHHLTYFIIKKIKRPFVLVVFDNHLDAREEEFLTCDSWIRKALKLKHLVKVVVVGTQEQEKIHRVFYSETDPQKILKLLGRHPVYLSIDKDVLDIGITGWESGRVSLEDLLNVLRHIPLRKILGADICGEPDPLEFWKMQESEKVNLSILSALFFEKLHYVPGSEHLEGKPAHVT</sequence>
<dbReference type="SUPFAM" id="SSF52768">
    <property type="entry name" value="Arginase/deacetylase"/>
    <property type="match status" value="1"/>
</dbReference>
<dbReference type="Pfam" id="PF00491">
    <property type="entry name" value="Arginase"/>
    <property type="match status" value="1"/>
</dbReference>
<dbReference type="Proteomes" id="UP000058636">
    <property type="component" value="Unassembled WGS sequence"/>
</dbReference>
<dbReference type="EMBL" id="LGFG01000263">
    <property type="protein sequence ID" value="KUK22103.1"/>
    <property type="molecule type" value="Genomic_DNA"/>
</dbReference>